<keyword evidence="1" id="KW-0812">Transmembrane</keyword>
<dbReference type="Proteomes" id="UP000237771">
    <property type="component" value="Unassembled WGS sequence"/>
</dbReference>
<gene>
    <name evidence="2" type="ORF">BC624_10728</name>
    <name evidence="3" type="ORF">SAMN05443373_10728</name>
</gene>
<keyword evidence="1" id="KW-1133">Transmembrane helix</keyword>
<dbReference type="Proteomes" id="UP000184384">
    <property type="component" value="Unassembled WGS sequence"/>
</dbReference>
<evidence type="ECO:0000313" key="3">
    <source>
        <dbReference type="EMBL" id="SHH07677.1"/>
    </source>
</evidence>
<dbReference type="AlphaFoldDB" id="A0A1M5Q098"/>
<reference evidence="4" key="2">
    <citation type="submission" date="2016-11" db="EMBL/GenBank/DDBJ databases">
        <authorList>
            <person name="Varghese N."/>
            <person name="Submissions S."/>
        </authorList>
    </citation>
    <scope>NUCLEOTIDE SEQUENCE [LARGE SCALE GENOMIC DNA]</scope>
    <source>
        <strain evidence="4">DSM 19729</strain>
    </source>
</reference>
<protein>
    <submittedName>
        <fullName evidence="3">Uncharacterized protein</fullName>
    </submittedName>
</protein>
<reference evidence="2 5" key="3">
    <citation type="submission" date="2018-03" db="EMBL/GenBank/DDBJ databases">
        <title>Genomic Encyclopedia of Archaeal and Bacterial Type Strains, Phase II (KMG-II): from individual species to whole genera.</title>
        <authorList>
            <person name="Goeker M."/>
        </authorList>
    </citation>
    <scope>NUCLEOTIDE SEQUENCE [LARGE SCALE GENOMIC DNA]</scope>
    <source>
        <strain evidence="2 5">DSM 17797</strain>
    </source>
</reference>
<evidence type="ECO:0000313" key="5">
    <source>
        <dbReference type="Proteomes" id="UP000237771"/>
    </source>
</evidence>
<feature type="transmembrane region" description="Helical" evidence="1">
    <location>
        <begin position="37"/>
        <end position="70"/>
    </location>
</feature>
<evidence type="ECO:0000256" key="1">
    <source>
        <dbReference type="SAM" id="Phobius"/>
    </source>
</evidence>
<keyword evidence="5" id="KW-1185">Reference proteome</keyword>
<dbReference type="EMBL" id="PVUB01000007">
    <property type="protein sequence ID" value="PRZ22028.1"/>
    <property type="molecule type" value="Genomic_DNA"/>
</dbReference>
<proteinExistence type="predicted"/>
<sequence>MQAGIHPIIVICKNKQITPDRIFPCNIKDNQGKKKAITYLMFLVSFFGRAFISELFLILVLIDCFLVLIFQYPFSRIEFDYESD</sequence>
<name>A0A1M5Q098_9FLAO</name>
<evidence type="ECO:0000313" key="2">
    <source>
        <dbReference type="EMBL" id="PRZ22028.1"/>
    </source>
</evidence>
<dbReference type="EMBL" id="FQWO01000007">
    <property type="protein sequence ID" value="SHH07677.1"/>
    <property type="molecule type" value="Genomic_DNA"/>
</dbReference>
<reference evidence="3" key="1">
    <citation type="submission" date="2016-11" db="EMBL/GenBank/DDBJ databases">
        <authorList>
            <person name="Jaros S."/>
            <person name="Januszkiewicz K."/>
            <person name="Wedrychowicz H."/>
        </authorList>
    </citation>
    <scope>NUCLEOTIDE SEQUENCE [LARGE SCALE GENOMIC DNA]</scope>
    <source>
        <strain evidence="3">DSM 19729</strain>
    </source>
</reference>
<keyword evidence="1" id="KW-0472">Membrane</keyword>
<evidence type="ECO:0000313" key="4">
    <source>
        <dbReference type="Proteomes" id="UP000184384"/>
    </source>
</evidence>
<accession>A0A1M5Q098</accession>
<organism evidence="3 4">
    <name type="scientific">Flavobacterium granuli</name>
    <dbReference type="NCBI Taxonomy" id="280093"/>
    <lineage>
        <taxon>Bacteria</taxon>
        <taxon>Pseudomonadati</taxon>
        <taxon>Bacteroidota</taxon>
        <taxon>Flavobacteriia</taxon>
        <taxon>Flavobacteriales</taxon>
        <taxon>Flavobacteriaceae</taxon>
        <taxon>Flavobacterium</taxon>
    </lineage>
</organism>